<evidence type="ECO:0000256" key="2">
    <source>
        <dbReference type="SAM" id="Phobius"/>
    </source>
</evidence>
<dbReference type="SMART" id="SM00530">
    <property type="entry name" value="HTH_XRE"/>
    <property type="match status" value="1"/>
</dbReference>
<evidence type="ECO:0000256" key="1">
    <source>
        <dbReference type="SAM" id="MobiDB-lite"/>
    </source>
</evidence>
<dbReference type="SUPFAM" id="SSF47413">
    <property type="entry name" value="lambda repressor-like DNA-binding domains"/>
    <property type="match status" value="1"/>
</dbReference>
<accession>A0ABX2M3Z5</accession>
<dbReference type="Pfam" id="PF10901">
    <property type="entry name" value="DUF2690"/>
    <property type="match status" value="1"/>
</dbReference>
<dbReference type="InterPro" id="IPR021224">
    <property type="entry name" value="DUF2690"/>
</dbReference>
<feature type="transmembrane region" description="Helical" evidence="2">
    <location>
        <begin position="139"/>
        <end position="161"/>
    </location>
</feature>
<dbReference type="CDD" id="cd00093">
    <property type="entry name" value="HTH_XRE"/>
    <property type="match status" value="1"/>
</dbReference>
<feature type="domain" description="HTH cro/C1-type" evidence="3">
    <location>
        <begin position="50"/>
        <end position="94"/>
    </location>
</feature>
<evidence type="ECO:0000313" key="5">
    <source>
        <dbReference type="Proteomes" id="UP000573001"/>
    </source>
</evidence>
<dbReference type="PROSITE" id="PS50943">
    <property type="entry name" value="HTH_CROC1"/>
    <property type="match status" value="1"/>
</dbReference>
<dbReference type="InterPro" id="IPR001387">
    <property type="entry name" value="Cro/C1-type_HTH"/>
</dbReference>
<dbReference type="RefSeq" id="WP_175350417.1">
    <property type="nucleotide sequence ID" value="NZ_BAAAWQ010000001.1"/>
</dbReference>
<feature type="compositionally biased region" description="Pro residues" evidence="1">
    <location>
        <begin position="1"/>
        <end position="11"/>
    </location>
</feature>
<protein>
    <submittedName>
        <fullName evidence="4">DUF2690 domain-containing protein</fullName>
    </submittedName>
</protein>
<dbReference type="EMBL" id="JABMCE010000052">
    <property type="protein sequence ID" value="NUU12855.1"/>
    <property type="molecule type" value="Genomic_DNA"/>
</dbReference>
<feature type="region of interest" description="Disordered" evidence="1">
    <location>
        <begin position="1"/>
        <end position="31"/>
    </location>
</feature>
<keyword evidence="2" id="KW-1133">Transmembrane helix</keyword>
<reference evidence="4 5" key="1">
    <citation type="submission" date="2020-05" db="EMBL/GenBank/DDBJ databases">
        <title>Genome Sequencing of Type Strains.</title>
        <authorList>
            <person name="Lemaire J.F."/>
            <person name="Inderbitzin P."/>
            <person name="Gregorio O.A."/>
            <person name="Collins S.B."/>
            <person name="Wespe N."/>
            <person name="Knight-Connoni V."/>
        </authorList>
    </citation>
    <scope>NUCLEOTIDE SEQUENCE [LARGE SCALE GENOMIC DNA]</scope>
    <source>
        <strain evidence="4 5">ATCC 19096</strain>
    </source>
</reference>
<dbReference type="Proteomes" id="UP000573001">
    <property type="component" value="Unassembled WGS sequence"/>
</dbReference>
<gene>
    <name evidence="4" type="ORF">HP507_03240</name>
</gene>
<comment type="caution">
    <text evidence="4">The sequence shown here is derived from an EMBL/GenBank/DDBJ whole genome shotgun (WGS) entry which is preliminary data.</text>
</comment>
<proteinExistence type="predicted"/>
<dbReference type="Gene3D" id="1.10.260.40">
    <property type="entry name" value="lambda repressor-like DNA-binding domains"/>
    <property type="match status" value="1"/>
</dbReference>
<sequence>MTTNEPNPPELPADRYPGAGAPLDDDAPADSGERFAADFRELRIRAGSPTLSALAHSTGVSKTVLSEAFAGRRLPSARTVAAIVESFGGDVRAWIQRRDALDATLGSRVPKERPSLGREAPVEPVVVTGRALVRRRTTVLLTVAAFVIGAAASGVVTNVAVGGSTNAAGAAVAPSTSTTSTTNGSKITVANGTDPADTACVDDAKVVASEARSHDIQLQIIYSAACHAAWSRITRYDDRSSGNTVTTSIYRQIAPKAGDRQTTTEADAQSAYTTLIVRPSAETRLCADGAITIDGATIDVGDPLCL</sequence>
<evidence type="ECO:0000259" key="3">
    <source>
        <dbReference type="PROSITE" id="PS50943"/>
    </source>
</evidence>
<evidence type="ECO:0000313" key="4">
    <source>
        <dbReference type="EMBL" id="NUU12855.1"/>
    </source>
</evidence>
<keyword evidence="2" id="KW-0472">Membrane</keyword>
<organism evidence="4 5">
    <name type="scientific">Curtobacterium pusillum</name>
    <dbReference type="NCBI Taxonomy" id="69373"/>
    <lineage>
        <taxon>Bacteria</taxon>
        <taxon>Bacillati</taxon>
        <taxon>Actinomycetota</taxon>
        <taxon>Actinomycetes</taxon>
        <taxon>Micrococcales</taxon>
        <taxon>Microbacteriaceae</taxon>
        <taxon>Curtobacterium</taxon>
    </lineage>
</organism>
<keyword evidence="2" id="KW-0812">Transmembrane</keyword>
<name>A0ABX2M3Z5_9MICO</name>
<keyword evidence="5" id="KW-1185">Reference proteome</keyword>
<dbReference type="InterPro" id="IPR010982">
    <property type="entry name" value="Lambda_DNA-bd_dom_sf"/>
</dbReference>